<dbReference type="InterPro" id="IPR019734">
    <property type="entry name" value="TPR_rpt"/>
</dbReference>
<evidence type="ECO:0000256" key="1">
    <source>
        <dbReference type="ARBA" id="ARBA00022737"/>
    </source>
</evidence>
<dbReference type="InterPro" id="IPR029035">
    <property type="entry name" value="DHS-like_NAD/FAD-binding_dom"/>
</dbReference>
<name>A0ABR9TN58_9FLAO</name>
<dbReference type="Pfam" id="PF13181">
    <property type="entry name" value="TPR_8"/>
    <property type="match status" value="2"/>
</dbReference>
<comment type="caution">
    <text evidence="4">The sequence shown here is derived from an EMBL/GenBank/DDBJ whole genome shotgun (WGS) entry which is preliminary data.</text>
</comment>
<keyword evidence="2 3" id="KW-0802">TPR repeat</keyword>
<evidence type="ECO:0000313" key="5">
    <source>
        <dbReference type="Proteomes" id="UP000640614"/>
    </source>
</evidence>
<dbReference type="SMART" id="SM00028">
    <property type="entry name" value="TPR"/>
    <property type="match status" value="5"/>
</dbReference>
<reference evidence="4 5" key="1">
    <citation type="submission" date="2018-07" db="EMBL/GenBank/DDBJ databases">
        <title>Genome assembly of strain KB82.</title>
        <authorList>
            <person name="Kukolya J."/>
            <person name="Horvath B."/>
            <person name="Nagy I."/>
            <person name="Toth A."/>
        </authorList>
    </citation>
    <scope>NUCLEOTIDE SEQUENCE [LARGE SCALE GENOMIC DNA]</scope>
    <source>
        <strain evidence="4 5">Kb82</strain>
    </source>
</reference>
<dbReference type="Proteomes" id="UP000640614">
    <property type="component" value="Unassembled WGS sequence"/>
</dbReference>
<dbReference type="RefSeq" id="WP_194139976.1">
    <property type="nucleotide sequence ID" value="NZ_PRDM01000004.1"/>
</dbReference>
<dbReference type="Gene3D" id="1.25.40.10">
    <property type="entry name" value="Tetratricopeptide repeat domain"/>
    <property type="match status" value="1"/>
</dbReference>
<dbReference type="EMBL" id="PRDM01000004">
    <property type="protein sequence ID" value="MBE8726795.1"/>
    <property type="molecule type" value="Genomic_DNA"/>
</dbReference>
<organism evidence="4 5">
    <name type="scientific">Flavobacterium hungaricum</name>
    <dbReference type="NCBI Taxonomy" id="2082725"/>
    <lineage>
        <taxon>Bacteria</taxon>
        <taxon>Pseudomonadati</taxon>
        <taxon>Bacteroidota</taxon>
        <taxon>Flavobacteriia</taxon>
        <taxon>Flavobacteriales</taxon>
        <taxon>Flavobacteriaceae</taxon>
        <taxon>Flavobacterium</taxon>
    </lineage>
</organism>
<evidence type="ECO:0008006" key="6">
    <source>
        <dbReference type="Google" id="ProtNLM"/>
    </source>
</evidence>
<accession>A0ABR9TN58</accession>
<keyword evidence="5" id="KW-1185">Reference proteome</keyword>
<proteinExistence type="predicted"/>
<evidence type="ECO:0000313" key="4">
    <source>
        <dbReference type="EMBL" id="MBE8726795.1"/>
    </source>
</evidence>
<dbReference type="PANTHER" id="PTHR44858">
    <property type="entry name" value="TETRATRICOPEPTIDE REPEAT PROTEIN 6"/>
    <property type="match status" value="1"/>
</dbReference>
<evidence type="ECO:0000256" key="3">
    <source>
        <dbReference type="PROSITE-ProRule" id="PRU00339"/>
    </source>
</evidence>
<feature type="repeat" description="TPR" evidence="3">
    <location>
        <begin position="741"/>
        <end position="774"/>
    </location>
</feature>
<protein>
    <recommendedName>
        <fullName evidence="6">SIR2-like domain-containing protein</fullName>
    </recommendedName>
</protein>
<feature type="repeat" description="TPR" evidence="3">
    <location>
        <begin position="638"/>
        <end position="671"/>
    </location>
</feature>
<sequence>MTETLSIPQKLEDAIKNNSLVIFVGAGCSMPLGMPSWKNLVEDILNHLDKKYGLTSDTNFKNILNGVKNNSKSLLDALNKIENDSDNGIIFKIKTQEFINYQIEEISKKLPEQSNIHSLLWEISNKIITTNYDKILEKYIPKSISPKIFDNSNAFQSLKSQSDNAEFLYKIHGDYEDPKSIILFESDYKNIYKNENYNADTLATYFKEKTLLFIGFSLTDPFVNDLFMKIKEIYKGYSIKDHFIFTTKDEDFIKYDVIPIKIKNWEDDLLHHLLKLKEIKLDIEKKKAPLIILEKNQEEKQLTKDDINNIVELITKKTQDLVNDPSNKDLIKELTDLRSKLDKLLFGKMDYLQEVEKPFRDSDLQILFETIYSSEKLNKQTLEQIQKIRNNDDKYKWYDRSVIVSAICCSLIHFNKADEQKINLLIDFINDNEEKVWEKAMTSLFLSLNHLGSKWLKFNAIKAKIASLNQNLRIQDACSTIIKVFNTGLNNISMIGEELFDNPYFNESPFNYFFPYHEEKNPAFELVYETYDGDNIENFISFLNKVPIPDQVKYLICGDATTKDNNQKDDQYNEREKKYKSDLNLILNYNSFLFPYSLYVQEIISFYRFYPKYKHEEKLKSQLKLTETPLKDYLLNEKQKYSALGSHFMQEKTWSQAIVNFKKALKIDENDISNLLNLANCYKNKKEKDKEFSLRLKIKDKDPKNENNLAKLFVLYYEFKKDFNISLQIANELLIIDNNQEKYYNYKGMSLNNLGHRKEAAEDLTKSISLKPNDDTYHYNRSIIYYDDAEYQKSIYDVNKAMEITKDSDEFLIHRASNYLALLMYDEALEDIKLAESLSKEKGEIYNVYSNYYRIIGNFEKAFEYIEKAEKVEKQVSFTGTRATIYGSMGDTVNFYKFLEISLNDGGNVNSLYPDVKNKFKDEPEFNALMSKYNQKII</sequence>
<evidence type="ECO:0000256" key="2">
    <source>
        <dbReference type="ARBA" id="ARBA00022803"/>
    </source>
</evidence>
<keyword evidence="1" id="KW-0677">Repeat</keyword>
<gene>
    <name evidence="4" type="ORF">C4F50_17905</name>
</gene>
<dbReference type="PANTHER" id="PTHR44858:SF1">
    <property type="entry name" value="UDP-N-ACETYLGLUCOSAMINE--PEPTIDE N-ACETYLGLUCOSAMINYLTRANSFERASE SPINDLY-RELATED"/>
    <property type="match status" value="1"/>
</dbReference>
<dbReference type="SUPFAM" id="SSF48452">
    <property type="entry name" value="TPR-like"/>
    <property type="match status" value="2"/>
</dbReference>
<dbReference type="InterPro" id="IPR011990">
    <property type="entry name" value="TPR-like_helical_dom_sf"/>
</dbReference>
<dbReference type="PROSITE" id="PS50005">
    <property type="entry name" value="TPR"/>
    <property type="match status" value="2"/>
</dbReference>
<dbReference type="Pfam" id="PF13289">
    <property type="entry name" value="SIR2_2"/>
    <property type="match status" value="1"/>
</dbReference>
<dbReference type="SUPFAM" id="SSF52467">
    <property type="entry name" value="DHS-like NAD/FAD-binding domain"/>
    <property type="match status" value="1"/>
</dbReference>
<dbReference type="InterPro" id="IPR050498">
    <property type="entry name" value="Ycf3"/>
</dbReference>